<feature type="compositionally biased region" description="Polar residues" evidence="1">
    <location>
        <begin position="59"/>
        <end position="72"/>
    </location>
</feature>
<feature type="region of interest" description="Disordered" evidence="1">
    <location>
        <begin position="1"/>
        <end position="22"/>
    </location>
</feature>
<evidence type="ECO:0000313" key="3">
    <source>
        <dbReference type="Proteomes" id="UP000029380"/>
    </source>
</evidence>
<feature type="compositionally biased region" description="Basic and acidic residues" evidence="1">
    <location>
        <begin position="9"/>
        <end position="22"/>
    </location>
</feature>
<comment type="caution">
    <text evidence="2">The sequence shown here is derived from an EMBL/GenBank/DDBJ whole genome shotgun (WGS) entry which is preliminary data.</text>
</comment>
<feature type="region of interest" description="Disordered" evidence="1">
    <location>
        <begin position="55"/>
        <end position="80"/>
    </location>
</feature>
<evidence type="ECO:0000256" key="1">
    <source>
        <dbReference type="SAM" id="MobiDB-lite"/>
    </source>
</evidence>
<proteinExistence type="predicted"/>
<dbReference type="AlphaFoldDB" id="A0A091CFT0"/>
<organism evidence="2 3">
    <name type="scientific">Tetragenococcus muriaticus PMC-11-5</name>
    <dbReference type="NCBI Taxonomy" id="1302649"/>
    <lineage>
        <taxon>Bacteria</taxon>
        <taxon>Bacillati</taxon>
        <taxon>Bacillota</taxon>
        <taxon>Bacilli</taxon>
        <taxon>Lactobacillales</taxon>
        <taxon>Enterococcaceae</taxon>
        <taxon>Tetragenococcus</taxon>
    </lineage>
</organism>
<dbReference type="Proteomes" id="UP000029380">
    <property type="component" value="Unassembled WGS sequence"/>
</dbReference>
<protein>
    <submittedName>
        <fullName evidence="2">Uncharacterized protein</fullName>
    </submittedName>
</protein>
<dbReference type="EMBL" id="JPVU01000023">
    <property type="protein sequence ID" value="KFN93648.1"/>
    <property type="molecule type" value="Genomic_DNA"/>
</dbReference>
<dbReference type="RefSeq" id="WP_052077131.1">
    <property type="nucleotide sequence ID" value="NZ_JPVU01000023.1"/>
</dbReference>
<accession>A0A091CFT0</accession>
<dbReference type="OrthoDB" id="1626857at2"/>
<evidence type="ECO:0000313" key="2">
    <source>
        <dbReference type="EMBL" id="KFN93648.1"/>
    </source>
</evidence>
<gene>
    <name evidence="2" type="ORF">TMUPMC115_0246</name>
</gene>
<sequence>MAVTSKKVTTGDEMKAADHNTLVDDVTALDEGLGQKADTSDVNGKADKTYVDTELGKKANSSSLSGKANTSDLNKKADQSDLEALEARIAALETSEEG</sequence>
<reference evidence="2 3" key="1">
    <citation type="submission" date="2014-08" db="EMBL/GenBank/DDBJ databases">
        <title>Genome sequence of Tetragenococcus muriaticus.</title>
        <authorList>
            <person name="Chuea-nongthon C."/>
            <person name="Rodtong S."/>
            <person name="Yongsawatdigul J."/>
            <person name="Steele J.L."/>
            <person name="Liu X.-y."/>
            <person name="Speers J."/>
            <person name="Glasner J.D."/>
            <person name="Neeno-Eckwall E.C."/>
        </authorList>
    </citation>
    <scope>NUCLEOTIDE SEQUENCE [LARGE SCALE GENOMIC DNA]</scope>
    <source>
        <strain evidence="2 3">PMC-11-5</strain>
    </source>
</reference>
<name>A0A091CFT0_9ENTE</name>
<dbReference type="PATRIC" id="fig|1302649.3.peg.245"/>